<feature type="transmembrane region" description="Helical" evidence="1">
    <location>
        <begin position="73"/>
        <end position="94"/>
    </location>
</feature>
<dbReference type="OrthoDB" id="9931198at2759"/>
<dbReference type="HOGENOM" id="CLU_1449230_0_0_1"/>
<name>B7PL90_IXOSC</name>
<keyword evidence="1" id="KW-1133">Transmembrane helix</keyword>
<dbReference type="GO" id="GO:0045892">
    <property type="term" value="P:negative regulation of DNA-templated transcription"/>
    <property type="evidence" value="ECO:0007669"/>
    <property type="project" value="InterPro"/>
</dbReference>
<keyword evidence="1" id="KW-0472">Membrane</keyword>
<keyword evidence="1" id="KW-0812">Transmembrane</keyword>
<evidence type="ECO:0000313" key="3">
    <source>
        <dbReference type="EnsemblMetazoa" id="ISCW006722-PA"/>
    </source>
</evidence>
<reference evidence="2 4" key="1">
    <citation type="submission" date="2008-03" db="EMBL/GenBank/DDBJ databases">
        <title>Annotation of Ixodes scapularis.</title>
        <authorList>
            <consortium name="Ixodes scapularis Genome Project Consortium"/>
            <person name="Caler E."/>
            <person name="Hannick L.I."/>
            <person name="Bidwell S."/>
            <person name="Joardar V."/>
            <person name="Thiagarajan M."/>
            <person name="Amedeo P."/>
            <person name="Galinsky K.J."/>
            <person name="Schobel S."/>
            <person name="Inman J."/>
            <person name="Hostetler J."/>
            <person name="Miller J."/>
            <person name="Hammond M."/>
            <person name="Megy K."/>
            <person name="Lawson D."/>
            <person name="Kodira C."/>
            <person name="Sutton G."/>
            <person name="Meyer J."/>
            <person name="Hill C.A."/>
            <person name="Birren B."/>
            <person name="Nene V."/>
            <person name="Collins F."/>
            <person name="Alarcon-Chaidez F."/>
            <person name="Wikel S."/>
            <person name="Strausberg R."/>
        </authorList>
    </citation>
    <scope>NUCLEOTIDE SEQUENCE [LARGE SCALE GENOMIC DNA]</scope>
    <source>
        <strain evidence="4">Wikel</strain>
        <strain evidence="2">Wikel colony</strain>
    </source>
</reference>
<dbReference type="VEuPathDB" id="VectorBase:ISCI006722"/>
<dbReference type="GO" id="GO:0003677">
    <property type="term" value="F:DNA binding"/>
    <property type="evidence" value="ECO:0007669"/>
    <property type="project" value="InterPro"/>
</dbReference>
<organism>
    <name type="scientific">Ixodes scapularis</name>
    <name type="common">Black-legged tick</name>
    <name type="synonym">Deer tick</name>
    <dbReference type="NCBI Taxonomy" id="6945"/>
    <lineage>
        <taxon>Eukaryota</taxon>
        <taxon>Metazoa</taxon>
        <taxon>Ecdysozoa</taxon>
        <taxon>Arthropoda</taxon>
        <taxon>Chelicerata</taxon>
        <taxon>Arachnida</taxon>
        <taxon>Acari</taxon>
        <taxon>Parasitiformes</taxon>
        <taxon>Ixodida</taxon>
        <taxon>Ixodoidea</taxon>
        <taxon>Ixodidae</taxon>
        <taxon>Ixodinae</taxon>
        <taxon>Ixodes</taxon>
    </lineage>
</organism>
<dbReference type="EnsemblMetazoa" id="ISCW006722-RA">
    <property type="protein sequence ID" value="ISCW006722-PA"/>
    <property type="gene ID" value="ISCW006722"/>
</dbReference>
<dbReference type="PaxDb" id="6945-B7PL90"/>
<gene>
    <name evidence="2" type="ORF">IscW_ISCW006722</name>
</gene>
<dbReference type="EMBL" id="ABJB010616497">
    <property type="status" value="NOT_ANNOTATED_CDS"/>
    <property type="molecule type" value="Genomic_DNA"/>
</dbReference>
<dbReference type="VEuPathDB" id="VectorBase:ISCW006722"/>
<dbReference type="VEuPathDB" id="VectorBase:ISCP_007925"/>
<accession>B7PL90</accession>
<dbReference type="EMBL" id="ABJB010468142">
    <property type="status" value="NOT_ANNOTATED_CDS"/>
    <property type="molecule type" value="Genomic_DNA"/>
</dbReference>
<dbReference type="EMBL" id="DS739027">
    <property type="protein sequence ID" value="EEC07362.1"/>
    <property type="molecule type" value="Genomic_DNA"/>
</dbReference>
<dbReference type="PANTHER" id="PTHR14628:SF1">
    <property type="entry name" value="BEN DOMAIN-CONTAINING PROTEIN 5"/>
    <property type="match status" value="1"/>
</dbReference>
<dbReference type="PANTHER" id="PTHR14628">
    <property type="entry name" value="BEN DOMAIN-CONTAINING PROTEIN 5"/>
    <property type="match status" value="1"/>
</dbReference>
<reference evidence="3" key="2">
    <citation type="submission" date="2020-05" db="UniProtKB">
        <authorList>
            <consortium name="EnsemblMetazoa"/>
        </authorList>
    </citation>
    <scope>IDENTIFICATION</scope>
    <source>
        <strain evidence="3">wikel</strain>
    </source>
</reference>
<dbReference type="VEuPathDB" id="VectorBase:ISCP_001117"/>
<proteinExistence type="predicted"/>
<evidence type="ECO:0000313" key="4">
    <source>
        <dbReference type="Proteomes" id="UP000001555"/>
    </source>
</evidence>
<evidence type="ECO:0000313" key="2">
    <source>
        <dbReference type="EMBL" id="EEC07362.1"/>
    </source>
</evidence>
<dbReference type="InParanoid" id="B7PL90"/>
<dbReference type="InterPro" id="IPR040391">
    <property type="entry name" value="BEND5"/>
</dbReference>
<keyword evidence="4" id="KW-1185">Reference proteome</keyword>
<dbReference type="AlphaFoldDB" id="B7PL90"/>
<sequence>MFAYVRYKDKHRALVPITLIKQSKPTDVDDFDPEKVEIVFWKKKDGTLAGHYKANVLMLGAQKRSLLPGHHTIWLGAALLAVPFPAWMYQIAWLMKVQPRRIVPVLQAKTLEAWTAMIAVQKSCVDLGGGLFMMAAQFNHCVKKSATDSKMVRNTALAFWTHEELLVRSVMGNPSRRFLKECPEGTK</sequence>
<evidence type="ECO:0000256" key="1">
    <source>
        <dbReference type="SAM" id="Phobius"/>
    </source>
</evidence>
<protein>
    <submittedName>
        <fullName evidence="2 3">Uncharacterized protein</fullName>
    </submittedName>
</protein>
<dbReference type="Proteomes" id="UP000001555">
    <property type="component" value="Unassembled WGS sequence"/>
</dbReference>